<dbReference type="PROSITE" id="PS00194">
    <property type="entry name" value="THIOREDOXIN_1"/>
    <property type="match status" value="1"/>
</dbReference>
<feature type="active site" description="Nucleophile" evidence="9">
    <location>
        <position position="34"/>
    </location>
</feature>
<comment type="similarity">
    <text evidence="1 8">Belongs to the thioredoxin family.</text>
</comment>
<dbReference type="CDD" id="cd02947">
    <property type="entry name" value="TRX_family"/>
    <property type="match status" value="1"/>
</dbReference>
<dbReference type="Gene3D" id="3.40.30.10">
    <property type="entry name" value="Glutaredoxin"/>
    <property type="match status" value="1"/>
</dbReference>
<evidence type="ECO:0000256" key="10">
    <source>
        <dbReference type="PIRSR" id="PIRSR000077-4"/>
    </source>
</evidence>
<feature type="active site" description="Nucleophile" evidence="9">
    <location>
        <position position="31"/>
    </location>
</feature>
<feature type="disulfide bond" description="Redox-active" evidence="10">
    <location>
        <begin position="31"/>
        <end position="34"/>
    </location>
</feature>
<proteinExistence type="inferred from homology"/>
<dbReference type="NCBIfam" id="TIGR01068">
    <property type="entry name" value="thioredoxin"/>
    <property type="match status" value="1"/>
</dbReference>
<dbReference type="GO" id="GO:0005737">
    <property type="term" value="C:cytoplasm"/>
    <property type="evidence" value="ECO:0007669"/>
    <property type="project" value="TreeGrafter"/>
</dbReference>
<dbReference type="InterPro" id="IPR036249">
    <property type="entry name" value="Thioredoxin-like_sf"/>
</dbReference>
<dbReference type="PANTHER" id="PTHR45663:SF11">
    <property type="entry name" value="GEO12009P1"/>
    <property type="match status" value="1"/>
</dbReference>
<evidence type="ECO:0000256" key="9">
    <source>
        <dbReference type="PIRSR" id="PIRSR000077-1"/>
    </source>
</evidence>
<evidence type="ECO:0000313" key="12">
    <source>
        <dbReference type="EMBL" id="HIY97171.1"/>
    </source>
</evidence>
<feature type="site" description="Deprotonates C-terminal active site Cys" evidence="9">
    <location>
        <position position="25"/>
    </location>
</feature>
<organism evidence="12 13">
    <name type="scientific">Candidatus Borkfalkia excrementigallinarum</name>
    <dbReference type="NCBI Taxonomy" id="2838506"/>
    <lineage>
        <taxon>Bacteria</taxon>
        <taxon>Bacillati</taxon>
        <taxon>Bacillota</taxon>
        <taxon>Clostridia</taxon>
        <taxon>Christensenellales</taxon>
        <taxon>Christensenellaceae</taxon>
        <taxon>Candidatus Borkfalkia</taxon>
    </lineage>
</organism>
<dbReference type="GO" id="GO:0015035">
    <property type="term" value="F:protein-disulfide reductase activity"/>
    <property type="evidence" value="ECO:0007669"/>
    <property type="project" value="UniProtKB-UniRule"/>
</dbReference>
<keyword evidence="3" id="KW-0813">Transport</keyword>
<feature type="site" description="Contributes to redox potential value" evidence="9">
    <location>
        <position position="33"/>
    </location>
</feature>
<dbReference type="PROSITE" id="PS51352">
    <property type="entry name" value="THIOREDOXIN_2"/>
    <property type="match status" value="1"/>
</dbReference>
<evidence type="ECO:0000256" key="8">
    <source>
        <dbReference type="PIRNR" id="PIRNR000077"/>
    </source>
</evidence>
<accession>A0A9D2CSY2</accession>
<gene>
    <name evidence="12" type="primary">trxA</name>
    <name evidence="12" type="ORF">H9729_05725</name>
</gene>
<dbReference type="PIRSF" id="PIRSF000077">
    <property type="entry name" value="Thioredoxin"/>
    <property type="match status" value="1"/>
</dbReference>
<evidence type="ECO:0000256" key="2">
    <source>
        <dbReference type="ARBA" id="ARBA00020570"/>
    </source>
</evidence>
<evidence type="ECO:0000256" key="3">
    <source>
        <dbReference type="ARBA" id="ARBA00022448"/>
    </source>
</evidence>
<evidence type="ECO:0000256" key="7">
    <source>
        <dbReference type="NCBIfam" id="TIGR01068"/>
    </source>
</evidence>
<dbReference type="SUPFAM" id="SSF52833">
    <property type="entry name" value="Thioredoxin-like"/>
    <property type="match status" value="1"/>
</dbReference>
<reference evidence="12" key="2">
    <citation type="submission" date="2021-04" db="EMBL/GenBank/DDBJ databases">
        <authorList>
            <person name="Gilroy R."/>
        </authorList>
    </citation>
    <scope>NUCLEOTIDE SEQUENCE</scope>
    <source>
        <strain evidence="12">1345</strain>
    </source>
</reference>
<sequence length="101" mass="11438">MPVLTITKENFEEQVLRSEQPVLLDFWAGWCGPCRRLSPVVDELAEENPHVRVGKVNVDEETELAERFNVFSIPTFLVFKRGELAARTAGVQPKSALEELL</sequence>
<keyword evidence="4" id="KW-0249">Electron transport</keyword>
<name>A0A9D2CSY2_9FIRM</name>
<dbReference type="Pfam" id="PF00085">
    <property type="entry name" value="Thioredoxin"/>
    <property type="match status" value="1"/>
</dbReference>
<evidence type="ECO:0000259" key="11">
    <source>
        <dbReference type="PROSITE" id="PS51352"/>
    </source>
</evidence>
<feature type="site" description="Contributes to redox potential value" evidence="9">
    <location>
        <position position="32"/>
    </location>
</feature>
<dbReference type="PRINTS" id="PR00421">
    <property type="entry name" value="THIOREDOXIN"/>
</dbReference>
<reference evidence="12" key="1">
    <citation type="journal article" date="2021" name="PeerJ">
        <title>Extensive microbial diversity within the chicken gut microbiome revealed by metagenomics and culture.</title>
        <authorList>
            <person name="Gilroy R."/>
            <person name="Ravi A."/>
            <person name="Getino M."/>
            <person name="Pursley I."/>
            <person name="Horton D.L."/>
            <person name="Alikhan N.F."/>
            <person name="Baker D."/>
            <person name="Gharbi K."/>
            <person name="Hall N."/>
            <person name="Watson M."/>
            <person name="Adriaenssens E.M."/>
            <person name="Foster-Nyarko E."/>
            <person name="Jarju S."/>
            <person name="Secka A."/>
            <person name="Antonio M."/>
            <person name="Oren A."/>
            <person name="Chaudhuri R.R."/>
            <person name="La Ragione R."/>
            <person name="Hildebrand F."/>
            <person name="Pallen M.J."/>
        </authorList>
    </citation>
    <scope>NUCLEOTIDE SEQUENCE</scope>
    <source>
        <strain evidence="12">1345</strain>
    </source>
</reference>
<comment type="caution">
    <text evidence="12">The sequence shown here is derived from an EMBL/GenBank/DDBJ whole genome shotgun (WGS) entry which is preliminary data.</text>
</comment>
<feature type="domain" description="Thioredoxin" evidence="11">
    <location>
        <begin position="1"/>
        <end position="101"/>
    </location>
</feature>
<evidence type="ECO:0000256" key="1">
    <source>
        <dbReference type="ARBA" id="ARBA00008987"/>
    </source>
</evidence>
<protein>
    <recommendedName>
        <fullName evidence="2 7">Thioredoxin</fullName>
    </recommendedName>
</protein>
<dbReference type="AlphaFoldDB" id="A0A9D2CSY2"/>
<dbReference type="FunFam" id="3.40.30.10:FF:000001">
    <property type="entry name" value="Thioredoxin"/>
    <property type="match status" value="1"/>
</dbReference>
<dbReference type="PANTHER" id="PTHR45663">
    <property type="entry name" value="GEO12009P1"/>
    <property type="match status" value="1"/>
</dbReference>
<dbReference type="InterPro" id="IPR017937">
    <property type="entry name" value="Thioredoxin_CS"/>
</dbReference>
<evidence type="ECO:0000256" key="4">
    <source>
        <dbReference type="ARBA" id="ARBA00022982"/>
    </source>
</evidence>
<dbReference type="InterPro" id="IPR013766">
    <property type="entry name" value="Thioredoxin_domain"/>
</dbReference>
<evidence type="ECO:0000256" key="6">
    <source>
        <dbReference type="ARBA" id="ARBA00023284"/>
    </source>
</evidence>
<evidence type="ECO:0000256" key="5">
    <source>
        <dbReference type="ARBA" id="ARBA00023157"/>
    </source>
</evidence>
<keyword evidence="5 10" id="KW-1015">Disulfide bond</keyword>
<dbReference type="Proteomes" id="UP000886750">
    <property type="component" value="Unassembled WGS sequence"/>
</dbReference>
<evidence type="ECO:0000313" key="13">
    <source>
        <dbReference type="Proteomes" id="UP000886750"/>
    </source>
</evidence>
<dbReference type="EMBL" id="DXCQ01000052">
    <property type="protein sequence ID" value="HIY97171.1"/>
    <property type="molecule type" value="Genomic_DNA"/>
</dbReference>
<dbReference type="InterPro" id="IPR005746">
    <property type="entry name" value="Thioredoxin"/>
</dbReference>
<keyword evidence="6 10" id="KW-0676">Redox-active center</keyword>